<dbReference type="WBParaSite" id="HPLM_0000651401-mRNA-1">
    <property type="protein sequence ID" value="HPLM_0000651401-mRNA-1"/>
    <property type="gene ID" value="HPLM_0000651401"/>
</dbReference>
<organism evidence="3">
    <name type="scientific">Haemonchus placei</name>
    <name type="common">Barber's pole worm</name>
    <dbReference type="NCBI Taxonomy" id="6290"/>
    <lineage>
        <taxon>Eukaryota</taxon>
        <taxon>Metazoa</taxon>
        <taxon>Ecdysozoa</taxon>
        <taxon>Nematoda</taxon>
        <taxon>Chromadorea</taxon>
        <taxon>Rhabditida</taxon>
        <taxon>Rhabditina</taxon>
        <taxon>Rhabditomorpha</taxon>
        <taxon>Strongyloidea</taxon>
        <taxon>Trichostrongylidae</taxon>
        <taxon>Haemonchus</taxon>
    </lineage>
</organism>
<dbReference type="AlphaFoldDB" id="A0A0N4W8H8"/>
<name>A0A0N4W8H8_HAEPC</name>
<reference evidence="3" key="1">
    <citation type="submission" date="2017-02" db="UniProtKB">
        <authorList>
            <consortium name="WormBaseParasite"/>
        </authorList>
    </citation>
    <scope>IDENTIFICATION</scope>
</reference>
<evidence type="ECO:0000313" key="2">
    <source>
        <dbReference type="Proteomes" id="UP000268014"/>
    </source>
</evidence>
<protein>
    <submittedName>
        <fullName evidence="1 3">Uncharacterized protein</fullName>
    </submittedName>
</protein>
<accession>A0A0N4W8H8</accession>
<keyword evidence="2" id="KW-1185">Reference proteome</keyword>
<sequence length="75" mass="7827">MISSAPPMKNVMGGRLEIVLQLIDPDSSAPIACWICWTNAGGPAISEVPLSTIASTGPSMICCPLTISPPSWICQ</sequence>
<evidence type="ECO:0000313" key="1">
    <source>
        <dbReference type="EMBL" id="VDO29204.1"/>
    </source>
</evidence>
<reference evidence="1 2" key="2">
    <citation type="submission" date="2018-11" db="EMBL/GenBank/DDBJ databases">
        <authorList>
            <consortium name="Pathogen Informatics"/>
        </authorList>
    </citation>
    <scope>NUCLEOTIDE SEQUENCE [LARGE SCALE GENOMIC DNA]</scope>
    <source>
        <strain evidence="1 2">MHpl1</strain>
    </source>
</reference>
<dbReference type="Proteomes" id="UP000268014">
    <property type="component" value="Unassembled WGS sequence"/>
</dbReference>
<gene>
    <name evidence="1" type="ORF">HPLM_LOCUS6506</name>
</gene>
<evidence type="ECO:0000313" key="3">
    <source>
        <dbReference type="WBParaSite" id="HPLM_0000651401-mRNA-1"/>
    </source>
</evidence>
<proteinExistence type="predicted"/>
<dbReference type="EMBL" id="UZAF01016505">
    <property type="protein sequence ID" value="VDO29204.1"/>
    <property type="molecule type" value="Genomic_DNA"/>
</dbReference>